<keyword evidence="3" id="KW-1185">Reference proteome</keyword>
<dbReference type="Gramene" id="mRNA:HanXRQr2_Chr01g0009481">
    <property type="protein sequence ID" value="CDS:HanXRQr2_Chr01g0009481.1"/>
    <property type="gene ID" value="HanXRQr2_Chr01g0009481"/>
</dbReference>
<evidence type="ECO:0000313" key="3">
    <source>
        <dbReference type="Proteomes" id="UP000215914"/>
    </source>
</evidence>
<feature type="chain" id="PRO_5039911930" evidence="1">
    <location>
        <begin position="20"/>
        <end position="52"/>
    </location>
</feature>
<dbReference type="AlphaFoldDB" id="A0A9K3JTF2"/>
<reference evidence="2" key="1">
    <citation type="journal article" date="2017" name="Nature">
        <title>The sunflower genome provides insights into oil metabolism, flowering and Asterid evolution.</title>
        <authorList>
            <person name="Badouin H."/>
            <person name="Gouzy J."/>
            <person name="Grassa C.J."/>
            <person name="Murat F."/>
            <person name="Staton S.E."/>
            <person name="Cottret L."/>
            <person name="Lelandais-Briere C."/>
            <person name="Owens G.L."/>
            <person name="Carrere S."/>
            <person name="Mayjonade B."/>
            <person name="Legrand L."/>
            <person name="Gill N."/>
            <person name="Kane N.C."/>
            <person name="Bowers J.E."/>
            <person name="Hubner S."/>
            <person name="Bellec A."/>
            <person name="Berard A."/>
            <person name="Berges H."/>
            <person name="Blanchet N."/>
            <person name="Boniface M.C."/>
            <person name="Brunel D."/>
            <person name="Catrice O."/>
            <person name="Chaidir N."/>
            <person name="Claudel C."/>
            <person name="Donnadieu C."/>
            <person name="Faraut T."/>
            <person name="Fievet G."/>
            <person name="Helmstetter N."/>
            <person name="King M."/>
            <person name="Knapp S.J."/>
            <person name="Lai Z."/>
            <person name="Le Paslier M.C."/>
            <person name="Lippi Y."/>
            <person name="Lorenzon L."/>
            <person name="Mandel J.R."/>
            <person name="Marage G."/>
            <person name="Marchand G."/>
            <person name="Marquand E."/>
            <person name="Bret-Mestries E."/>
            <person name="Morien E."/>
            <person name="Nambeesan S."/>
            <person name="Nguyen T."/>
            <person name="Pegot-Espagnet P."/>
            <person name="Pouilly N."/>
            <person name="Raftis F."/>
            <person name="Sallet E."/>
            <person name="Schiex T."/>
            <person name="Thomas J."/>
            <person name="Vandecasteele C."/>
            <person name="Vares D."/>
            <person name="Vear F."/>
            <person name="Vautrin S."/>
            <person name="Crespi M."/>
            <person name="Mangin B."/>
            <person name="Burke J.M."/>
            <person name="Salse J."/>
            <person name="Munos S."/>
            <person name="Vincourt P."/>
            <person name="Rieseberg L.H."/>
            <person name="Langlade N.B."/>
        </authorList>
    </citation>
    <scope>NUCLEOTIDE SEQUENCE</scope>
    <source>
        <tissue evidence="2">Leaves</tissue>
    </source>
</reference>
<keyword evidence="1" id="KW-0732">Signal</keyword>
<evidence type="ECO:0000313" key="2">
    <source>
        <dbReference type="EMBL" id="KAF5821070.1"/>
    </source>
</evidence>
<name>A0A9K3JTF2_HELAN</name>
<organism evidence="2 3">
    <name type="scientific">Helianthus annuus</name>
    <name type="common">Common sunflower</name>
    <dbReference type="NCBI Taxonomy" id="4232"/>
    <lineage>
        <taxon>Eukaryota</taxon>
        <taxon>Viridiplantae</taxon>
        <taxon>Streptophyta</taxon>
        <taxon>Embryophyta</taxon>
        <taxon>Tracheophyta</taxon>
        <taxon>Spermatophyta</taxon>
        <taxon>Magnoliopsida</taxon>
        <taxon>eudicotyledons</taxon>
        <taxon>Gunneridae</taxon>
        <taxon>Pentapetalae</taxon>
        <taxon>asterids</taxon>
        <taxon>campanulids</taxon>
        <taxon>Asterales</taxon>
        <taxon>Asteraceae</taxon>
        <taxon>Asteroideae</taxon>
        <taxon>Heliantheae alliance</taxon>
        <taxon>Heliantheae</taxon>
        <taxon>Helianthus</taxon>
    </lineage>
</organism>
<dbReference type="EMBL" id="MNCJ02000316">
    <property type="protein sequence ID" value="KAF5821070.1"/>
    <property type="molecule type" value="Genomic_DNA"/>
</dbReference>
<accession>A0A9K3JTF2</accession>
<gene>
    <name evidence="2" type="ORF">HanXRQr2_Chr01g0009481</name>
</gene>
<feature type="signal peptide" evidence="1">
    <location>
        <begin position="1"/>
        <end position="19"/>
    </location>
</feature>
<comment type="caution">
    <text evidence="2">The sequence shown here is derived from an EMBL/GenBank/DDBJ whole genome shotgun (WGS) entry which is preliminary data.</text>
</comment>
<protein>
    <submittedName>
        <fullName evidence="2">Uncharacterized protein</fullName>
    </submittedName>
</protein>
<evidence type="ECO:0000256" key="1">
    <source>
        <dbReference type="SAM" id="SignalP"/>
    </source>
</evidence>
<proteinExistence type="predicted"/>
<reference evidence="2" key="2">
    <citation type="submission" date="2020-06" db="EMBL/GenBank/DDBJ databases">
        <title>Helianthus annuus Genome sequencing and assembly Release 2.</title>
        <authorList>
            <person name="Gouzy J."/>
            <person name="Langlade N."/>
            <person name="Munos S."/>
        </authorList>
    </citation>
    <scope>NUCLEOTIDE SEQUENCE</scope>
    <source>
        <tissue evidence="2">Leaves</tissue>
    </source>
</reference>
<dbReference type="Proteomes" id="UP000215914">
    <property type="component" value="Unassembled WGS sequence"/>
</dbReference>
<sequence>MSGLIMILPSLCLILGLETKRNVTDLIHLILYWNSRFLSEFRNLDPSCLSLI</sequence>